<comment type="caution">
    <text evidence="2">The sequence shown here is derived from an EMBL/GenBank/DDBJ whole genome shotgun (WGS) entry which is preliminary data.</text>
</comment>
<protein>
    <submittedName>
        <fullName evidence="2">Uncharacterized protein</fullName>
    </submittedName>
</protein>
<dbReference type="EMBL" id="LQYG01000069">
    <property type="protein sequence ID" value="KYC61534.1"/>
    <property type="molecule type" value="Genomic_DNA"/>
</dbReference>
<dbReference type="Proteomes" id="UP000075288">
    <property type="component" value="Unassembled WGS sequence"/>
</dbReference>
<proteinExistence type="predicted"/>
<reference evidence="3 4" key="1">
    <citation type="submission" date="2016-01" db="EMBL/GenBank/DDBJ databases">
        <title>Genome Sequences of Twelve Sporeforming Bacillus Species Isolated from Foods.</title>
        <authorList>
            <person name="Berendsen E.M."/>
            <person name="Wells-Bennik M.H."/>
            <person name="Krawcyk A.O."/>
            <person name="De Jong A."/>
            <person name="Holsappel S."/>
            <person name="Eijlander R.T."/>
            <person name="Kuipers O.P."/>
        </authorList>
    </citation>
    <scope>NUCLEOTIDE SEQUENCE [LARGE SCALE GENOMIC DNA]</scope>
    <source>
        <strain evidence="1 3">B4098</strain>
        <strain evidence="2 4">B4099</strain>
    </source>
</reference>
<dbReference type="EMBL" id="LQYI01000096">
    <property type="protein sequence ID" value="KYC64748.1"/>
    <property type="molecule type" value="Genomic_DNA"/>
</dbReference>
<evidence type="ECO:0000313" key="3">
    <source>
        <dbReference type="Proteomes" id="UP000075288"/>
    </source>
</evidence>
<evidence type="ECO:0000313" key="2">
    <source>
        <dbReference type="EMBL" id="KYC64748.1"/>
    </source>
</evidence>
<accession>A0A150K6B0</accession>
<name>A0A150K6B0_HEYCO</name>
<evidence type="ECO:0000313" key="4">
    <source>
        <dbReference type="Proteomes" id="UP000075304"/>
    </source>
</evidence>
<evidence type="ECO:0000313" key="1">
    <source>
        <dbReference type="EMBL" id="KYC61534.1"/>
    </source>
</evidence>
<organism evidence="2 4">
    <name type="scientific">Heyndrickxia coagulans</name>
    <name type="common">Weizmannia coagulans</name>
    <dbReference type="NCBI Taxonomy" id="1398"/>
    <lineage>
        <taxon>Bacteria</taxon>
        <taxon>Bacillati</taxon>
        <taxon>Bacillota</taxon>
        <taxon>Bacilli</taxon>
        <taxon>Bacillales</taxon>
        <taxon>Bacillaceae</taxon>
        <taxon>Heyndrickxia</taxon>
    </lineage>
</organism>
<dbReference type="AlphaFoldDB" id="A0A150K6B0"/>
<gene>
    <name evidence="1" type="ORF">B4098_2089</name>
    <name evidence="2" type="ORF">B4099_0189</name>
</gene>
<dbReference type="Proteomes" id="UP000075304">
    <property type="component" value="Unassembled WGS sequence"/>
</dbReference>
<sequence length="46" mass="5210">MKRTDGRIPVRPFLPAFSGGFLLIEVAQKQCPFLVNKIIRDGYFAV</sequence>